<dbReference type="EC" id="2.7.13.3" evidence="2"/>
<evidence type="ECO:0000259" key="6">
    <source>
        <dbReference type="PROSITE" id="PS50109"/>
    </source>
</evidence>
<evidence type="ECO:0000313" key="10">
    <source>
        <dbReference type="Proteomes" id="UP000272888"/>
    </source>
</evidence>
<feature type="domain" description="PAC" evidence="8">
    <location>
        <begin position="475"/>
        <end position="530"/>
    </location>
</feature>
<dbReference type="InterPro" id="IPR003594">
    <property type="entry name" value="HATPase_dom"/>
</dbReference>
<dbReference type="Gene3D" id="3.30.565.10">
    <property type="entry name" value="Histidine kinase-like ATPase, C-terminal domain"/>
    <property type="match status" value="1"/>
</dbReference>
<dbReference type="PROSITE" id="PS50109">
    <property type="entry name" value="HIS_KIN"/>
    <property type="match status" value="1"/>
</dbReference>
<keyword evidence="4" id="KW-0808">Transferase</keyword>
<dbReference type="Proteomes" id="UP000272888">
    <property type="component" value="Unassembled WGS sequence"/>
</dbReference>
<dbReference type="PROSITE" id="PS50113">
    <property type="entry name" value="PAC"/>
    <property type="match status" value="2"/>
</dbReference>
<dbReference type="PANTHER" id="PTHR43304:SF1">
    <property type="entry name" value="PAC DOMAIN-CONTAINING PROTEIN"/>
    <property type="match status" value="1"/>
</dbReference>
<keyword evidence="3" id="KW-0597">Phosphoprotein</keyword>
<dbReference type="Pfam" id="PF01590">
    <property type="entry name" value="GAF"/>
    <property type="match status" value="1"/>
</dbReference>
<dbReference type="InterPro" id="IPR003661">
    <property type="entry name" value="HisK_dim/P_dom"/>
</dbReference>
<protein>
    <recommendedName>
        <fullName evidence="2">histidine kinase</fullName>
        <ecNumber evidence="2">2.7.13.3</ecNumber>
    </recommendedName>
</protein>
<dbReference type="InterPro" id="IPR000700">
    <property type="entry name" value="PAS-assoc_C"/>
</dbReference>
<feature type="domain" description="PAS" evidence="7">
    <location>
        <begin position="538"/>
        <end position="609"/>
    </location>
</feature>
<dbReference type="InterPro" id="IPR029016">
    <property type="entry name" value="GAF-like_dom_sf"/>
</dbReference>
<dbReference type="Pfam" id="PF00512">
    <property type="entry name" value="HisKA"/>
    <property type="match status" value="1"/>
</dbReference>
<dbReference type="InterPro" id="IPR052162">
    <property type="entry name" value="Sensor_kinase/Photoreceptor"/>
</dbReference>
<evidence type="ECO:0000259" key="7">
    <source>
        <dbReference type="PROSITE" id="PS50112"/>
    </source>
</evidence>
<dbReference type="InterPro" id="IPR005467">
    <property type="entry name" value="His_kinase_dom"/>
</dbReference>
<dbReference type="SMART" id="SM00388">
    <property type="entry name" value="HisKA"/>
    <property type="match status" value="1"/>
</dbReference>
<evidence type="ECO:0000256" key="5">
    <source>
        <dbReference type="ARBA" id="ARBA00022777"/>
    </source>
</evidence>
<dbReference type="InterPro" id="IPR036097">
    <property type="entry name" value="HisK_dim/P_sf"/>
</dbReference>
<dbReference type="PROSITE" id="PS50112">
    <property type="entry name" value="PAS"/>
    <property type="match status" value="2"/>
</dbReference>
<dbReference type="GO" id="GO:0000155">
    <property type="term" value="F:phosphorelay sensor kinase activity"/>
    <property type="evidence" value="ECO:0007669"/>
    <property type="project" value="InterPro"/>
</dbReference>
<comment type="catalytic activity">
    <reaction evidence="1">
        <text>ATP + protein L-histidine = ADP + protein N-phospho-L-histidine.</text>
        <dbReference type="EC" id="2.7.13.3"/>
    </reaction>
</comment>
<dbReference type="InterPro" id="IPR035965">
    <property type="entry name" value="PAS-like_dom_sf"/>
</dbReference>
<evidence type="ECO:0000256" key="4">
    <source>
        <dbReference type="ARBA" id="ARBA00022679"/>
    </source>
</evidence>
<dbReference type="SUPFAM" id="SSF47384">
    <property type="entry name" value="Homodimeric domain of signal transducing histidine kinase"/>
    <property type="match status" value="1"/>
</dbReference>
<evidence type="ECO:0000256" key="2">
    <source>
        <dbReference type="ARBA" id="ARBA00012438"/>
    </source>
</evidence>
<dbReference type="CDD" id="cd00082">
    <property type="entry name" value="HisKA"/>
    <property type="match status" value="1"/>
</dbReference>
<dbReference type="EMBL" id="RAWB01000006">
    <property type="protein sequence ID" value="RKH68536.1"/>
    <property type="molecule type" value="Genomic_DNA"/>
</dbReference>
<keyword evidence="5" id="KW-0418">Kinase</keyword>
<evidence type="ECO:0000256" key="3">
    <source>
        <dbReference type="ARBA" id="ARBA00022553"/>
    </source>
</evidence>
<name>A0A3A8QIK5_9BACT</name>
<keyword evidence="10" id="KW-1185">Reference proteome</keyword>
<dbReference type="NCBIfam" id="TIGR00229">
    <property type="entry name" value="sensory_box"/>
    <property type="match status" value="1"/>
</dbReference>
<dbReference type="InterPro" id="IPR003018">
    <property type="entry name" value="GAF"/>
</dbReference>
<reference evidence="10" key="1">
    <citation type="submission" date="2018-09" db="EMBL/GenBank/DDBJ databases">
        <authorList>
            <person name="Livingstone P.G."/>
            <person name="Whitworth D.E."/>
        </authorList>
    </citation>
    <scope>NUCLEOTIDE SEQUENCE [LARGE SCALE GENOMIC DNA]</scope>
    <source>
        <strain evidence="10">CA051B</strain>
    </source>
</reference>
<dbReference type="Gene3D" id="3.30.450.40">
    <property type="match status" value="1"/>
</dbReference>
<dbReference type="CDD" id="cd00130">
    <property type="entry name" value="PAS"/>
    <property type="match status" value="1"/>
</dbReference>
<dbReference type="SUPFAM" id="SSF55781">
    <property type="entry name" value="GAF domain-like"/>
    <property type="match status" value="1"/>
</dbReference>
<dbReference type="InterPro" id="IPR036890">
    <property type="entry name" value="HATPase_C_sf"/>
</dbReference>
<dbReference type="InterPro" id="IPR000014">
    <property type="entry name" value="PAS"/>
</dbReference>
<gene>
    <name evidence="9" type="ORF">D7V93_01210</name>
</gene>
<dbReference type="Pfam" id="PF08447">
    <property type="entry name" value="PAS_3"/>
    <property type="match status" value="2"/>
</dbReference>
<dbReference type="PRINTS" id="PR00344">
    <property type="entry name" value="BCTRLSENSOR"/>
</dbReference>
<dbReference type="SUPFAM" id="SSF55874">
    <property type="entry name" value="ATPase domain of HSP90 chaperone/DNA topoisomerase II/histidine kinase"/>
    <property type="match status" value="1"/>
</dbReference>
<dbReference type="InterPro" id="IPR004358">
    <property type="entry name" value="Sig_transdc_His_kin-like_C"/>
</dbReference>
<dbReference type="InterPro" id="IPR013656">
    <property type="entry name" value="PAS_4"/>
</dbReference>
<comment type="caution">
    <text evidence="9">The sequence shown here is derived from an EMBL/GenBank/DDBJ whole genome shotgun (WGS) entry which is preliminary data.</text>
</comment>
<dbReference type="SUPFAM" id="SSF55785">
    <property type="entry name" value="PYP-like sensor domain (PAS domain)"/>
    <property type="match status" value="3"/>
</dbReference>
<dbReference type="Gene3D" id="3.30.450.20">
    <property type="entry name" value="PAS domain"/>
    <property type="match status" value="3"/>
</dbReference>
<dbReference type="Pfam" id="PF02518">
    <property type="entry name" value="HATPase_c"/>
    <property type="match status" value="1"/>
</dbReference>
<dbReference type="SMART" id="SM00387">
    <property type="entry name" value="HATPase_c"/>
    <property type="match status" value="1"/>
</dbReference>
<dbReference type="PANTHER" id="PTHR43304">
    <property type="entry name" value="PHYTOCHROME-LIKE PROTEIN CPH1"/>
    <property type="match status" value="1"/>
</dbReference>
<dbReference type="Gene3D" id="2.10.70.100">
    <property type="match status" value="1"/>
</dbReference>
<evidence type="ECO:0000256" key="1">
    <source>
        <dbReference type="ARBA" id="ARBA00000085"/>
    </source>
</evidence>
<dbReference type="SMART" id="SM00065">
    <property type="entry name" value="GAF"/>
    <property type="match status" value="1"/>
</dbReference>
<organism evidence="9 10">
    <name type="scientific">Corallococcus llansteffanensis</name>
    <dbReference type="NCBI Taxonomy" id="2316731"/>
    <lineage>
        <taxon>Bacteria</taxon>
        <taxon>Pseudomonadati</taxon>
        <taxon>Myxococcota</taxon>
        <taxon>Myxococcia</taxon>
        <taxon>Myxococcales</taxon>
        <taxon>Cystobacterineae</taxon>
        <taxon>Myxococcaceae</taxon>
        <taxon>Corallococcus</taxon>
    </lineage>
</organism>
<sequence>MNLLADLIEANLEALVHRFVEETRGRESSQGLKPSEIITTLPEYLHAVAGICRHGPTPERLETRRRLEEAHINLRLRVGATQEDATDEYTLLGRLIPRLWADRRPGQQPSAPELQCLFQQLEEAIDHVVALFSGYTLEDCQREKRFLRQLDALAPRRLAAREDLHARLKPLVDTLCRALKASGGELFLVDPDGEPEGRRLVAVTHTEHDAPRPDRPRVDSGGPSFLARVARSEEPLVLAQAHGLAESEREGLDARGWSTLLGLRLWPHGELMGVLCVGFAEGRPVPPRTRRFFETLVEHLSGILDRALLMGKLHEAHEQLAAAETRYRLATQAAADAVWDWDLVTEQLTWSGGMRDLTGFAPEEAGPTVDWWVARLHPEDRERLLQEARTARVQADRELERLNTLLHQAPVALAIFQGPTHVVELANPRILQLWGRTRAQLLHRPVLEALPEVQGQGIQELLDGVFTTGEPYVGQELHVRLARAPGGALEDVYFNLVYQPLLSAEGAVEGILVVATEVTDSVRARQRTEALAGTLRVSEERLRLALDAADMGSWDVNPVTGESSWNPRFRALLGLPPDSEVSLEEAMQFVLEEDREMVKQALAEAIARKGSGEYACEFRVKTPVGDGQKVRWVSGRGQIHFGPDGQPVRFVGTALDVTEHKLAEAEARQRAEFEQYLVGIVSHDLRNPLSAILLGTSSLLRRDELDERSTKAVLRIQASAERAVRMIRDLLDFTQARVGGGIPVHCQDLDLATVVQQVAEEVQVNFPERVLRTVTTGTGTRGCWDPDRIAQVLTNLVSNALKYSPEDTPVTVRVGGTPRSAVLEVHNAGDPIAPDLLRRLFQPMQRGAPGMDRTTRSVGLGLYIVRHIVDAHGGSIDVTSTPEQGTTFTVKLPRDGVRPPGKG</sequence>
<evidence type="ECO:0000313" key="9">
    <source>
        <dbReference type="EMBL" id="RKH68536.1"/>
    </source>
</evidence>
<dbReference type="InterPro" id="IPR013655">
    <property type="entry name" value="PAS_fold_3"/>
</dbReference>
<dbReference type="Gene3D" id="1.10.287.130">
    <property type="match status" value="1"/>
</dbReference>
<proteinExistence type="predicted"/>
<dbReference type="CDD" id="cd00075">
    <property type="entry name" value="HATPase"/>
    <property type="match status" value="1"/>
</dbReference>
<feature type="domain" description="PAS" evidence="7">
    <location>
        <begin position="323"/>
        <end position="395"/>
    </location>
</feature>
<dbReference type="SMART" id="SM00091">
    <property type="entry name" value="PAS"/>
    <property type="match status" value="3"/>
</dbReference>
<evidence type="ECO:0000259" key="8">
    <source>
        <dbReference type="PROSITE" id="PS50113"/>
    </source>
</evidence>
<dbReference type="RefSeq" id="WP_120641567.1">
    <property type="nucleotide sequence ID" value="NZ_RAWB01000006.1"/>
</dbReference>
<accession>A0A3A8QIK5</accession>
<feature type="domain" description="PAC" evidence="8">
    <location>
        <begin position="614"/>
        <end position="669"/>
    </location>
</feature>
<dbReference type="AlphaFoldDB" id="A0A3A8QIK5"/>
<dbReference type="Pfam" id="PF08448">
    <property type="entry name" value="PAS_4"/>
    <property type="match status" value="1"/>
</dbReference>
<feature type="domain" description="Histidine kinase" evidence="6">
    <location>
        <begin position="680"/>
        <end position="896"/>
    </location>
</feature>